<keyword evidence="3" id="KW-0964">Secreted</keyword>
<proteinExistence type="inferred from homology"/>
<protein>
    <recommendedName>
        <fullName evidence="11">Phospholipase A2 inhibitor and Ly6/PLAUR domain-containing protein-like</fullName>
    </recommendedName>
</protein>
<comment type="caution">
    <text evidence="9">The sequence shown here is derived from an EMBL/GenBank/DDBJ whole genome shotgun (WGS) entry which is preliminary data.</text>
</comment>
<accession>A0A9Q1AQC3</accession>
<feature type="signal peptide" evidence="6">
    <location>
        <begin position="1"/>
        <end position="19"/>
    </location>
</feature>
<reference evidence="9" key="1">
    <citation type="journal article" date="2023" name="DNA Res.">
        <title>Chromosome-level genome assembly of Phrynocephalus forsythii using third-generation DNA sequencing and Hi-C analysis.</title>
        <authorList>
            <person name="Qi Y."/>
            <person name="Zhao W."/>
            <person name="Zhao Y."/>
            <person name="Niu C."/>
            <person name="Cao S."/>
            <person name="Zhang Y."/>
        </authorList>
    </citation>
    <scope>NUCLEOTIDE SEQUENCE</scope>
    <source>
        <tissue evidence="9">Muscle</tissue>
    </source>
</reference>
<evidence type="ECO:0000313" key="9">
    <source>
        <dbReference type="EMBL" id="KAJ7304093.1"/>
    </source>
</evidence>
<dbReference type="InterPro" id="IPR016054">
    <property type="entry name" value="LY6_UPA_recep-like"/>
</dbReference>
<evidence type="ECO:0000256" key="1">
    <source>
        <dbReference type="ARBA" id="ARBA00004613"/>
    </source>
</evidence>
<dbReference type="EMBL" id="JAPFRF010000023">
    <property type="protein sequence ID" value="KAJ7304093.1"/>
    <property type="molecule type" value="Genomic_DNA"/>
</dbReference>
<evidence type="ECO:0000256" key="6">
    <source>
        <dbReference type="SAM" id="SignalP"/>
    </source>
</evidence>
<dbReference type="CDD" id="cd23588">
    <property type="entry name" value="TFP_LU_ECD_PLIG"/>
    <property type="match status" value="1"/>
</dbReference>
<dbReference type="Gene3D" id="2.10.60.10">
    <property type="entry name" value="CD59"/>
    <property type="match status" value="2"/>
</dbReference>
<dbReference type="SUPFAM" id="SSF57302">
    <property type="entry name" value="Snake toxin-like"/>
    <property type="match status" value="2"/>
</dbReference>
<comment type="similarity">
    <text evidence="2">Belongs to the CNF-like-inhibitor family.</text>
</comment>
<dbReference type="GO" id="GO:0019834">
    <property type="term" value="F:phospholipase A2 inhibitor activity"/>
    <property type="evidence" value="ECO:0007669"/>
    <property type="project" value="UniProtKB-KW"/>
</dbReference>
<dbReference type="InterPro" id="IPR004126">
    <property type="entry name" value="PLipase_A2_inh_N"/>
</dbReference>
<keyword evidence="4" id="KW-0593">Phospholipase A2 inhibitor</keyword>
<evidence type="ECO:0000256" key="4">
    <source>
        <dbReference type="ARBA" id="ARBA00023005"/>
    </source>
</evidence>
<dbReference type="PANTHER" id="PTHR20914">
    <property type="entry name" value="LY6/PLAUR DOMAIN-CONTAINING PROTEIN 8"/>
    <property type="match status" value="1"/>
</dbReference>
<feature type="chain" id="PRO_5040449570" description="Phospholipase A2 inhibitor and Ly6/PLAUR domain-containing protein-like" evidence="6">
    <location>
        <begin position="20"/>
        <end position="222"/>
    </location>
</feature>
<evidence type="ECO:0008006" key="11">
    <source>
        <dbReference type="Google" id="ProtNLM"/>
    </source>
</evidence>
<dbReference type="CDD" id="cd23572">
    <property type="entry name" value="TFP_LU_ECD_PINLYP_rpt2"/>
    <property type="match status" value="1"/>
</dbReference>
<keyword evidence="10" id="KW-1185">Reference proteome</keyword>
<dbReference type="Pfam" id="PF02988">
    <property type="entry name" value="PLA2_inh"/>
    <property type="match status" value="1"/>
</dbReference>
<sequence length="222" mass="23593">MTASLEFLLFSVFLATGASLDCETCFSLADTCTGSKKACVADQDTCAIISNEIKTGGIAVPTAMKGCQSSRICEIISPAYAIFGQDKFFRSAGLCCTGNACDFKSPKLPEISRTTNGRKCPACYCLTKDGCDCTQLIDCTGSEEYCFALVEEVETGETTITIHVKGCATQSFCTGVRNVSNVESTGLLFVKPECKKAGDASKLPTLHLLSLSGILLTKVLLY</sequence>
<dbReference type="GO" id="GO:0005576">
    <property type="term" value="C:extracellular region"/>
    <property type="evidence" value="ECO:0007669"/>
    <property type="project" value="UniProtKB-SubCell"/>
</dbReference>
<organism evidence="9 10">
    <name type="scientific">Phrynocephalus forsythii</name>
    <dbReference type="NCBI Taxonomy" id="171643"/>
    <lineage>
        <taxon>Eukaryota</taxon>
        <taxon>Metazoa</taxon>
        <taxon>Chordata</taxon>
        <taxon>Craniata</taxon>
        <taxon>Vertebrata</taxon>
        <taxon>Euteleostomi</taxon>
        <taxon>Lepidosauria</taxon>
        <taxon>Squamata</taxon>
        <taxon>Bifurcata</taxon>
        <taxon>Unidentata</taxon>
        <taxon>Episquamata</taxon>
        <taxon>Toxicofera</taxon>
        <taxon>Iguania</taxon>
        <taxon>Acrodonta</taxon>
        <taxon>Agamidae</taxon>
        <taxon>Agaminae</taxon>
        <taxon>Phrynocephalus</taxon>
    </lineage>
</organism>
<feature type="domain" description="UPAR/Ly6" evidence="7">
    <location>
        <begin position="117"/>
        <end position="183"/>
    </location>
</feature>
<gene>
    <name evidence="9" type="ORF">JRQ81_011617</name>
</gene>
<dbReference type="Pfam" id="PF00021">
    <property type="entry name" value="UPAR_LY6"/>
    <property type="match status" value="1"/>
</dbReference>
<evidence type="ECO:0000259" key="8">
    <source>
        <dbReference type="Pfam" id="PF02988"/>
    </source>
</evidence>
<dbReference type="InterPro" id="IPR050918">
    <property type="entry name" value="CNF-like_PLA2_Inhibitor"/>
</dbReference>
<dbReference type="OrthoDB" id="9907178at2759"/>
<name>A0A9Q1AQC3_9SAUR</name>
<evidence type="ECO:0000313" key="10">
    <source>
        <dbReference type="Proteomes" id="UP001142489"/>
    </source>
</evidence>
<dbReference type="Proteomes" id="UP001142489">
    <property type="component" value="Unassembled WGS sequence"/>
</dbReference>
<keyword evidence="6" id="KW-0732">Signal</keyword>
<evidence type="ECO:0000256" key="3">
    <source>
        <dbReference type="ARBA" id="ARBA00022525"/>
    </source>
</evidence>
<comment type="subcellular location">
    <subcellularLocation>
        <location evidence="1">Secreted</location>
    </subcellularLocation>
</comment>
<evidence type="ECO:0000256" key="2">
    <source>
        <dbReference type="ARBA" id="ARBA00006570"/>
    </source>
</evidence>
<keyword evidence="5" id="KW-1015">Disulfide bond</keyword>
<dbReference type="AlphaFoldDB" id="A0A9Q1AQC3"/>
<feature type="domain" description="Phospholipase A2 inhibitor N-terminal" evidence="8">
    <location>
        <begin position="21"/>
        <end position="102"/>
    </location>
</feature>
<evidence type="ECO:0000259" key="7">
    <source>
        <dbReference type="Pfam" id="PF00021"/>
    </source>
</evidence>
<dbReference type="PANTHER" id="PTHR20914:SF30">
    <property type="entry name" value="LY6_PLAUR DOMAIN CONTAINING 9"/>
    <property type="match status" value="1"/>
</dbReference>
<dbReference type="InterPro" id="IPR045860">
    <property type="entry name" value="Snake_toxin-like_sf"/>
</dbReference>
<evidence type="ECO:0000256" key="5">
    <source>
        <dbReference type="ARBA" id="ARBA00023157"/>
    </source>
</evidence>